<keyword evidence="4 6" id="KW-1133">Transmembrane helix</keyword>
<comment type="caution">
    <text evidence="8">The sequence shown here is derived from an EMBL/GenBank/DDBJ whole genome shotgun (WGS) entry which is preliminary data.</text>
</comment>
<dbReference type="PANTHER" id="PTHR48022">
    <property type="entry name" value="PLASTIDIC GLUCOSE TRANSPORTER 4"/>
    <property type="match status" value="1"/>
</dbReference>
<feature type="transmembrane region" description="Helical" evidence="6">
    <location>
        <begin position="48"/>
        <end position="70"/>
    </location>
</feature>
<feature type="transmembrane region" description="Helical" evidence="6">
    <location>
        <begin position="77"/>
        <end position="95"/>
    </location>
</feature>
<dbReference type="Pfam" id="PF00083">
    <property type="entry name" value="Sugar_tr"/>
    <property type="match status" value="1"/>
</dbReference>
<accession>A0A9W8T8Q1</accession>
<dbReference type="SUPFAM" id="SSF103473">
    <property type="entry name" value="MFS general substrate transporter"/>
    <property type="match status" value="1"/>
</dbReference>
<evidence type="ECO:0000256" key="5">
    <source>
        <dbReference type="ARBA" id="ARBA00023136"/>
    </source>
</evidence>
<evidence type="ECO:0000256" key="3">
    <source>
        <dbReference type="ARBA" id="ARBA00022692"/>
    </source>
</evidence>
<evidence type="ECO:0000259" key="7">
    <source>
        <dbReference type="PROSITE" id="PS50850"/>
    </source>
</evidence>
<sequence>MTKPLPLDGSFFIATNWQSAISGGPNATAIFGFWAASFLSDRYGTKPIILMAAAVNIASVGVEVEATSLAMFFGGKLMNFFAIGALLNLCTTYVAEVSPLAIRVSVIGFCNLSQCIGPFVAAIMSNFTSKWDNDWAWKSLVAAQWGFTGVALVG</sequence>
<dbReference type="InterPro" id="IPR036259">
    <property type="entry name" value="MFS_trans_sf"/>
</dbReference>
<gene>
    <name evidence="8" type="ORF">N0V84_012428</name>
</gene>
<keyword evidence="9" id="KW-1185">Reference proteome</keyword>
<evidence type="ECO:0000256" key="1">
    <source>
        <dbReference type="ARBA" id="ARBA00004141"/>
    </source>
</evidence>
<name>A0A9W8T8Q1_9HYPO</name>
<dbReference type="PANTHER" id="PTHR48022:SF22">
    <property type="entry name" value="MAJOR FACILITATOR SUPERFAMILY (MFS) PROFILE DOMAIN-CONTAINING PROTEIN"/>
    <property type="match status" value="1"/>
</dbReference>
<organism evidence="8 9">
    <name type="scientific">Fusarium piperis</name>
    <dbReference type="NCBI Taxonomy" id="1435070"/>
    <lineage>
        <taxon>Eukaryota</taxon>
        <taxon>Fungi</taxon>
        <taxon>Dikarya</taxon>
        <taxon>Ascomycota</taxon>
        <taxon>Pezizomycotina</taxon>
        <taxon>Sordariomycetes</taxon>
        <taxon>Hypocreomycetidae</taxon>
        <taxon>Hypocreales</taxon>
        <taxon>Nectriaceae</taxon>
        <taxon>Fusarium</taxon>
        <taxon>Fusarium solani species complex</taxon>
    </lineage>
</organism>
<protein>
    <recommendedName>
        <fullName evidence="7">Major facilitator superfamily (MFS) profile domain-containing protein</fullName>
    </recommendedName>
</protein>
<evidence type="ECO:0000313" key="9">
    <source>
        <dbReference type="Proteomes" id="UP001140502"/>
    </source>
</evidence>
<comment type="similarity">
    <text evidence="2">Belongs to the major facilitator superfamily. Sugar transporter (TC 2.A.1.1) family.</text>
</comment>
<dbReference type="GO" id="GO:0016020">
    <property type="term" value="C:membrane"/>
    <property type="evidence" value="ECO:0007669"/>
    <property type="project" value="UniProtKB-SubCell"/>
</dbReference>
<dbReference type="PROSITE" id="PS50850">
    <property type="entry name" value="MFS"/>
    <property type="match status" value="1"/>
</dbReference>
<evidence type="ECO:0000313" key="8">
    <source>
        <dbReference type="EMBL" id="KAJ4307900.1"/>
    </source>
</evidence>
<reference evidence="8" key="1">
    <citation type="submission" date="2022-10" db="EMBL/GenBank/DDBJ databases">
        <title>Tapping the CABI collections for fungal endophytes: first genome assemblies for Collariella, Neodidymelliopsis, Ascochyta clinopodiicola, Didymella pomorum, Didymosphaeria variabile, Neocosmospora piperis and Neocucurbitaria cava.</title>
        <authorList>
            <person name="Hill R."/>
        </authorList>
    </citation>
    <scope>NUCLEOTIDE SEQUENCE</scope>
    <source>
        <strain evidence="8">IMI 366586</strain>
    </source>
</reference>
<keyword evidence="5 6" id="KW-0472">Membrane</keyword>
<dbReference type="InterPro" id="IPR020846">
    <property type="entry name" value="MFS_dom"/>
</dbReference>
<evidence type="ECO:0000256" key="6">
    <source>
        <dbReference type="SAM" id="Phobius"/>
    </source>
</evidence>
<dbReference type="OrthoDB" id="6612291at2759"/>
<evidence type="ECO:0000256" key="2">
    <source>
        <dbReference type="ARBA" id="ARBA00010992"/>
    </source>
</evidence>
<keyword evidence="3 6" id="KW-0812">Transmembrane</keyword>
<dbReference type="AlphaFoldDB" id="A0A9W8T8Q1"/>
<dbReference type="InterPro" id="IPR050360">
    <property type="entry name" value="MFS_Sugar_Transporters"/>
</dbReference>
<dbReference type="GO" id="GO:0005351">
    <property type="term" value="F:carbohydrate:proton symporter activity"/>
    <property type="evidence" value="ECO:0007669"/>
    <property type="project" value="TreeGrafter"/>
</dbReference>
<evidence type="ECO:0000256" key="4">
    <source>
        <dbReference type="ARBA" id="ARBA00022989"/>
    </source>
</evidence>
<feature type="domain" description="Major facilitator superfamily (MFS) profile" evidence="7">
    <location>
        <begin position="1"/>
        <end position="154"/>
    </location>
</feature>
<dbReference type="InterPro" id="IPR005828">
    <property type="entry name" value="MFS_sugar_transport-like"/>
</dbReference>
<dbReference type="Gene3D" id="1.20.1250.20">
    <property type="entry name" value="MFS general substrate transporter like domains"/>
    <property type="match status" value="1"/>
</dbReference>
<dbReference type="EMBL" id="JAPEUR010000609">
    <property type="protein sequence ID" value="KAJ4307900.1"/>
    <property type="molecule type" value="Genomic_DNA"/>
</dbReference>
<dbReference type="Proteomes" id="UP001140502">
    <property type="component" value="Unassembled WGS sequence"/>
</dbReference>
<proteinExistence type="inferred from homology"/>
<comment type="subcellular location">
    <subcellularLocation>
        <location evidence="1">Membrane</location>
        <topology evidence="1">Multi-pass membrane protein</topology>
    </subcellularLocation>
</comment>